<dbReference type="Gene3D" id="1.10.10.10">
    <property type="entry name" value="Winged helix-like DNA-binding domain superfamily/Winged helix DNA-binding domain"/>
    <property type="match status" value="1"/>
</dbReference>
<evidence type="ECO:0000313" key="2">
    <source>
        <dbReference type="EMBL" id="CAA9304337.1"/>
    </source>
</evidence>
<feature type="domain" description="Transcription regulator PadR N-terminal" evidence="1">
    <location>
        <begin position="18"/>
        <end position="90"/>
    </location>
</feature>
<dbReference type="PANTHER" id="PTHR33169:SF14">
    <property type="entry name" value="TRANSCRIPTIONAL REGULATOR RV3488"/>
    <property type="match status" value="1"/>
</dbReference>
<dbReference type="InterPro" id="IPR052509">
    <property type="entry name" value="Metal_resp_DNA-bind_regulator"/>
</dbReference>
<dbReference type="InterPro" id="IPR036390">
    <property type="entry name" value="WH_DNA-bd_sf"/>
</dbReference>
<dbReference type="NCBIfam" id="TIGR03433">
    <property type="entry name" value="padR_acidobact"/>
    <property type="match status" value="1"/>
</dbReference>
<dbReference type="InterPro" id="IPR005149">
    <property type="entry name" value="Tscrpt_reg_PadR_N"/>
</dbReference>
<dbReference type="PANTHER" id="PTHR33169">
    <property type="entry name" value="PADR-FAMILY TRANSCRIPTIONAL REGULATOR"/>
    <property type="match status" value="1"/>
</dbReference>
<dbReference type="EMBL" id="CADCTW010000039">
    <property type="protein sequence ID" value="CAA9304337.1"/>
    <property type="molecule type" value="Genomic_DNA"/>
</dbReference>
<protein>
    <submittedName>
        <fullName evidence="2">Transcriptional regulator, PadR family</fullName>
    </submittedName>
</protein>
<evidence type="ECO:0000259" key="1">
    <source>
        <dbReference type="Pfam" id="PF03551"/>
    </source>
</evidence>
<sequence length="111" mass="12424">MASRNQTDALRGSLDLLILKTLSLEPMHGWGISQRVQQISRGVLEVNQGSLYPALQRLEKEGVIASDWGTTENNRRARYYEITPAGRRVLGAEVESWRRFAAALDLVLESA</sequence>
<dbReference type="InterPro" id="IPR036388">
    <property type="entry name" value="WH-like_DNA-bd_sf"/>
</dbReference>
<name>A0A6J4KGC2_9BACT</name>
<dbReference type="InterPro" id="IPR017799">
    <property type="entry name" value="Tscrpt_reg_PadR_acidobac-type"/>
</dbReference>
<dbReference type="AlphaFoldDB" id="A0A6J4KGC2"/>
<proteinExistence type="predicted"/>
<organism evidence="2">
    <name type="scientific">uncultured Gemmatimonadota bacterium</name>
    <dbReference type="NCBI Taxonomy" id="203437"/>
    <lineage>
        <taxon>Bacteria</taxon>
        <taxon>Pseudomonadati</taxon>
        <taxon>Gemmatimonadota</taxon>
        <taxon>environmental samples</taxon>
    </lineage>
</organism>
<dbReference type="Pfam" id="PF03551">
    <property type="entry name" value="PadR"/>
    <property type="match status" value="1"/>
</dbReference>
<accession>A0A6J4KGC2</accession>
<reference evidence="2" key="1">
    <citation type="submission" date="2020-02" db="EMBL/GenBank/DDBJ databases">
        <authorList>
            <person name="Meier V. D."/>
        </authorList>
    </citation>
    <scope>NUCLEOTIDE SEQUENCE</scope>
    <source>
        <strain evidence="2">AVDCRST_MAG68</strain>
    </source>
</reference>
<dbReference type="SUPFAM" id="SSF46785">
    <property type="entry name" value="Winged helix' DNA-binding domain"/>
    <property type="match status" value="1"/>
</dbReference>
<gene>
    <name evidence="2" type="ORF">AVDCRST_MAG68-929</name>
</gene>